<reference evidence="3 4" key="1">
    <citation type="journal article" date="2012" name="New Phytol.">
        <title>Insight into trade-off between wood decay and parasitism from the genome of a fungal forest pathogen.</title>
        <authorList>
            <person name="Olson A."/>
            <person name="Aerts A."/>
            <person name="Asiegbu F."/>
            <person name="Belbahri L."/>
            <person name="Bouzid O."/>
            <person name="Broberg A."/>
            <person name="Canback B."/>
            <person name="Coutinho P.M."/>
            <person name="Cullen D."/>
            <person name="Dalman K."/>
            <person name="Deflorio G."/>
            <person name="van Diepen L.T."/>
            <person name="Dunand C."/>
            <person name="Duplessis S."/>
            <person name="Durling M."/>
            <person name="Gonthier P."/>
            <person name="Grimwood J."/>
            <person name="Fossdal C.G."/>
            <person name="Hansson D."/>
            <person name="Henrissat B."/>
            <person name="Hietala A."/>
            <person name="Himmelstrand K."/>
            <person name="Hoffmeister D."/>
            <person name="Hogberg N."/>
            <person name="James T.Y."/>
            <person name="Karlsson M."/>
            <person name="Kohler A."/>
            <person name="Kues U."/>
            <person name="Lee Y.H."/>
            <person name="Lin Y.C."/>
            <person name="Lind M."/>
            <person name="Lindquist E."/>
            <person name="Lombard V."/>
            <person name="Lucas S."/>
            <person name="Lunden K."/>
            <person name="Morin E."/>
            <person name="Murat C."/>
            <person name="Park J."/>
            <person name="Raffaello T."/>
            <person name="Rouze P."/>
            <person name="Salamov A."/>
            <person name="Schmutz J."/>
            <person name="Solheim H."/>
            <person name="Stahlberg J."/>
            <person name="Velez H."/>
            <person name="de Vries R.P."/>
            <person name="Wiebenga A."/>
            <person name="Woodward S."/>
            <person name="Yakovlev I."/>
            <person name="Garbelotto M."/>
            <person name="Martin F."/>
            <person name="Grigoriev I.V."/>
            <person name="Stenlid J."/>
        </authorList>
    </citation>
    <scope>NUCLEOTIDE SEQUENCE [LARGE SCALE GENOMIC DNA]</scope>
    <source>
        <strain evidence="3 4">TC 32-1</strain>
    </source>
</reference>
<sequence length="94" mass="10576">MGKLKCEVEKAKCNLSSQQSTHIEIKVFKNGNDFSKLFTHTKFEELNLNLFYKTMKPVKQVHKDAGVKKKDIDEVTFEVGADGIMKVSAANKGI</sequence>
<dbReference type="OrthoDB" id="3254459at2759"/>
<dbReference type="RefSeq" id="XP_009552332.1">
    <property type="nucleotide sequence ID" value="XM_009554037.1"/>
</dbReference>
<evidence type="ECO:0000313" key="3">
    <source>
        <dbReference type="EMBL" id="ETW76113.1"/>
    </source>
</evidence>
<dbReference type="HOGENOM" id="CLU_167285_0_0_1"/>
<keyword evidence="2" id="KW-0067">ATP-binding</keyword>
<dbReference type="KEGG" id="hir:HETIRDRAFT_422704"/>
<dbReference type="Gene3D" id="3.30.420.40">
    <property type="match status" value="1"/>
</dbReference>
<evidence type="ECO:0000313" key="4">
    <source>
        <dbReference type="Proteomes" id="UP000030671"/>
    </source>
</evidence>
<dbReference type="GO" id="GO:0140662">
    <property type="term" value="F:ATP-dependent protein folding chaperone"/>
    <property type="evidence" value="ECO:0007669"/>
    <property type="project" value="InterPro"/>
</dbReference>
<dbReference type="FunFam" id="3.90.640.10:FF:000003">
    <property type="entry name" value="Molecular chaperone DnaK"/>
    <property type="match status" value="1"/>
</dbReference>
<dbReference type="InterPro" id="IPR013126">
    <property type="entry name" value="Hsp_70_fam"/>
</dbReference>
<dbReference type="GeneID" id="20673841"/>
<evidence type="ECO:0000256" key="2">
    <source>
        <dbReference type="ARBA" id="ARBA00022840"/>
    </source>
</evidence>
<dbReference type="AlphaFoldDB" id="W4JRE5"/>
<organism evidence="3 4">
    <name type="scientific">Heterobasidion irregulare (strain TC 32-1)</name>
    <dbReference type="NCBI Taxonomy" id="747525"/>
    <lineage>
        <taxon>Eukaryota</taxon>
        <taxon>Fungi</taxon>
        <taxon>Dikarya</taxon>
        <taxon>Basidiomycota</taxon>
        <taxon>Agaricomycotina</taxon>
        <taxon>Agaricomycetes</taxon>
        <taxon>Russulales</taxon>
        <taxon>Bondarzewiaceae</taxon>
        <taxon>Heterobasidion</taxon>
        <taxon>Heterobasidion annosum species complex</taxon>
    </lineage>
</organism>
<name>W4JRE5_HETIT</name>
<dbReference type="InterPro" id="IPR043129">
    <property type="entry name" value="ATPase_NBD"/>
</dbReference>
<accession>W4JRE5</accession>
<dbReference type="SUPFAM" id="SSF53067">
    <property type="entry name" value="Actin-like ATPase domain"/>
    <property type="match status" value="1"/>
</dbReference>
<protein>
    <submittedName>
        <fullName evidence="3">Uncharacterized protein</fullName>
    </submittedName>
</protein>
<dbReference type="InParanoid" id="W4JRE5"/>
<dbReference type="EMBL" id="KI925465">
    <property type="protein sequence ID" value="ETW76113.1"/>
    <property type="molecule type" value="Genomic_DNA"/>
</dbReference>
<evidence type="ECO:0000256" key="1">
    <source>
        <dbReference type="ARBA" id="ARBA00022741"/>
    </source>
</evidence>
<gene>
    <name evidence="3" type="ORF">HETIRDRAFT_422704</name>
</gene>
<dbReference type="eggNOG" id="KOG0100">
    <property type="taxonomic scope" value="Eukaryota"/>
</dbReference>
<dbReference type="GO" id="GO:0005524">
    <property type="term" value="F:ATP binding"/>
    <property type="evidence" value="ECO:0007669"/>
    <property type="project" value="UniProtKB-KW"/>
</dbReference>
<keyword evidence="4" id="KW-1185">Reference proteome</keyword>
<proteinExistence type="predicted"/>
<dbReference type="Pfam" id="PF00012">
    <property type="entry name" value="HSP70"/>
    <property type="match status" value="1"/>
</dbReference>
<dbReference type="PANTHER" id="PTHR19375">
    <property type="entry name" value="HEAT SHOCK PROTEIN 70KDA"/>
    <property type="match status" value="1"/>
</dbReference>
<dbReference type="STRING" id="747525.W4JRE5"/>
<keyword evidence="1" id="KW-0547">Nucleotide-binding</keyword>
<dbReference type="Gene3D" id="3.90.640.10">
    <property type="entry name" value="Actin, Chain A, domain 4"/>
    <property type="match status" value="1"/>
</dbReference>
<dbReference type="Proteomes" id="UP000030671">
    <property type="component" value="Unassembled WGS sequence"/>
</dbReference>